<gene>
    <name evidence="2" type="ORF">AFUS01_LOCUS9057</name>
</gene>
<reference evidence="2" key="1">
    <citation type="submission" date="2021-06" db="EMBL/GenBank/DDBJ databases">
        <authorList>
            <person name="Hodson N. C."/>
            <person name="Mongue J. A."/>
            <person name="Jaron S. K."/>
        </authorList>
    </citation>
    <scope>NUCLEOTIDE SEQUENCE</scope>
</reference>
<evidence type="ECO:0000313" key="3">
    <source>
        <dbReference type="Proteomes" id="UP000708208"/>
    </source>
</evidence>
<dbReference type="GO" id="GO:0005634">
    <property type="term" value="C:nucleus"/>
    <property type="evidence" value="ECO:0007669"/>
    <property type="project" value="TreeGrafter"/>
</dbReference>
<proteinExistence type="predicted"/>
<feature type="compositionally biased region" description="Polar residues" evidence="1">
    <location>
        <begin position="375"/>
        <end position="392"/>
    </location>
</feature>
<feature type="compositionally biased region" description="Polar residues" evidence="1">
    <location>
        <begin position="924"/>
        <end position="940"/>
    </location>
</feature>
<keyword evidence="3" id="KW-1185">Reference proteome</keyword>
<evidence type="ECO:0000313" key="2">
    <source>
        <dbReference type="EMBL" id="CAG7719750.1"/>
    </source>
</evidence>
<feature type="region of interest" description="Disordered" evidence="1">
    <location>
        <begin position="320"/>
        <end position="356"/>
    </location>
</feature>
<feature type="compositionally biased region" description="Basic residues" evidence="1">
    <location>
        <begin position="900"/>
        <end position="913"/>
    </location>
</feature>
<evidence type="ECO:0000256" key="1">
    <source>
        <dbReference type="SAM" id="MobiDB-lite"/>
    </source>
</evidence>
<feature type="compositionally biased region" description="Polar residues" evidence="1">
    <location>
        <begin position="981"/>
        <end position="992"/>
    </location>
</feature>
<protein>
    <recommendedName>
        <fullName evidence="4">Constitutive coactivator of PPAR-gamma-like protein 1</fullName>
    </recommendedName>
</protein>
<feature type="compositionally biased region" description="Basic and acidic residues" evidence="1">
    <location>
        <begin position="347"/>
        <end position="356"/>
    </location>
</feature>
<dbReference type="OrthoDB" id="10061469at2759"/>
<feature type="region of interest" description="Disordered" evidence="1">
    <location>
        <begin position="371"/>
        <end position="392"/>
    </location>
</feature>
<feature type="compositionally biased region" description="Basic residues" evidence="1">
    <location>
        <begin position="328"/>
        <end position="337"/>
    </location>
</feature>
<dbReference type="Proteomes" id="UP000708208">
    <property type="component" value="Unassembled WGS sequence"/>
</dbReference>
<feature type="compositionally biased region" description="Basic and acidic residues" evidence="1">
    <location>
        <begin position="914"/>
        <end position="923"/>
    </location>
</feature>
<dbReference type="PANTHER" id="PTHR15976">
    <property type="entry name" value="CONSTITUTIVE COACTIVATOR OF PEROXISOME PROLIFERATOR-ACTIVATED RECEPTOR GAMMA"/>
    <property type="match status" value="1"/>
</dbReference>
<comment type="caution">
    <text evidence="2">The sequence shown here is derived from an EMBL/GenBank/DDBJ whole genome shotgun (WGS) entry which is preliminary data.</text>
</comment>
<feature type="region of interest" description="Disordered" evidence="1">
    <location>
        <begin position="892"/>
        <end position="1010"/>
    </location>
</feature>
<organism evidence="2 3">
    <name type="scientific">Allacma fusca</name>
    <dbReference type="NCBI Taxonomy" id="39272"/>
    <lineage>
        <taxon>Eukaryota</taxon>
        <taxon>Metazoa</taxon>
        <taxon>Ecdysozoa</taxon>
        <taxon>Arthropoda</taxon>
        <taxon>Hexapoda</taxon>
        <taxon>Collembola</taxon>
        <taxon>Symphypleona</taxon>
        <taxon>Sminthuridae</taxon>
        <taxon>Allacma</taxon>
    </lineage>
</organism>
<accession>A0A8J2JLV7</accession>
<dbReference type="InterPro" id="IPR026784">
    <property type="entry name" value="Coact_PPARg"/>
</dbReference>
<name>A0A8J2JLV7_9HEXA</name>
<dbReference type="EMBL" id="CAJVCH010064272">
    <property type="protein sequence ID" value="CAG7719750.1"/>
    <property type="molecule type" value="Genomic_DNA"/>
</dbReference>
<dbReference type="AlphaFoldDB" id="A0A8J2JLV7"/>
<sequence>MGLSDLQSHIVQAIPDAAALVDLLQIAKERTKREGPLKLVVDGECCLDRLYGGFYPDWVCGGQWDKMEQFLRNFSLVIQSSNLDLVIFFNGTTEIERVGGGHSRYRYEETYRFLEEITKHVTLKKKPPPKIWWIPPAYLRSAIRQTFRLLDVKVMCTIEDHHKDIVRFCQKNKFHGIVADNPEYLLIESHRYFSAQKLKLTFKGSLETVETKLKKVYETLNVPKERIFIFSALLGNHILTEGDLKEFYTSLGVELSQSKETVIEKVAQFTRELESKDADKIAALVVAKSRKSESEDEIQKNQILAGKIIKCLQYYQDVKAPSQTNNKNRNKKPKKEKAQKNQAATKPSEKSEDPVKTADLLKEQTVGNCKLEISPSPSLPNGTANGVTEKQQPESAVGKLAFRINPQVEEVATSRHKAGVMSPYICQIIKQKEIRLPLLIEDIRPVSADVPRAHELFRPLRQRVYAILFNLHHIHYLAKKSGEKPAHIQVNENYYCTRTKSVKTLTVNAVEVGWAIPTVEKLWLGEGEDCKNKRIRAFLSLMKSENRSVVDPDYVPQQMVILAAVLRYILQSDKKLIRKQELDAFVAQAFIQDMTDANLAQDIEVTNLTMRGVHLSHVFMEGVEMALLANDACGAPIPFMLFCPWLFFNGKIFNYVLEQQAEGKGLTDICGYKADLLYSIEQLTVAILDGIKNPFAPNPAPQLFVPGKGLATGLMNPLLPHGPQSRISYSGSQQMYGTGYGSGNAILCQYSAAGYTPARSRGNNSYGVVLAGAHPQLHPNYGGHLVGGASNHGQIPGAASRGLFPLYNNNDPGRQRRVQSRGGQLEVAGMVVGSWGANYGPTGHLTNGSANFGSQRMVRNSLLAGEPRNARMATLIHPMRISGVHVNKVSNVRGNGNHWAQKRGTRPAKKSIMKKPETIKEDNAQPSADNSSPGTANKTKGVTFKEEESKNTATKTEVGAGDARITEDIARLSIAIENGSGEVNESSPVTTEQARDDTCTPASQRVELKM</sequence>
<dbReference type="PANTHER" id="PTHR15976:SF16">
    <property type="entry name" value="ASTEROID DOMAIN-CONTAINING PROTEIN"/>
    <property type="match status" value="1"/>
</dbReference>
<evidence type="ECO:0008006" key="4">
    <source>
        <dbReference type="Google" id="ProtNLM"/>
    </source>
</evidence>